<evidence type="ECO:0008006" key="3">
    <source>
        <dbReference type="Google" id="ProtNLM"/>
    </source>
</evidence>
<sequence>MTDLALAIATKGEWDPDALLSAIRKAGVPPSVEIHVACDPKFVPATSTTGLTIHLRDGKSLFELWGVAIDRTKAGWVAILHADALPAPGWFAAMAEAIEREGWSDGYWGPVEPDFGPDDPRTVGYFTEYVQFRWPIPIDMKEVPGSNLVLPRQRLGFPGDDFSKTKLLGEGFAPKLVEQARVRYARSYRFAEYCGRRFRHGRAYAAKRTPKLSLLKTIPMTLVLPAVRTDRILAHAFQHRQGGLSWLRWFPRILIAETCWSAGELVGYVTGRPGDPSQLD</sequence>
<gene>
    <name evidence="1" type="ORF">H9L14_04785</name>
</gene>
<reference evidence="1 2" key="1">
    <citation type="submission" date="2020-08" db="EMBL/GenBank/DDBJ databases">
        <title>Genome sequence of Sphingomonas sediminicola KACC 15039T.</title>
        <authorList>
            <person name="Hyun D.-W."/>
            <person name="Bae J.-W."/>
        </authorList>
    </citation>
    <scope>NUCLEOTIDE SEQUENCE [LARGE SCALE GENOMIC DNA]</scope>
    <source>
        <strain evidence="1 2">KACC 15039</strain>
    </source>
</reference>
<dbReference type="RefSeq" id="WP_187709430.1">
    <property type="nucleotide sequence ID" value="NZ_CP060782.1"/>
</dbReference>
<dbReference type="EMBL" id="CP060782">
    <property type="protein sequence ID" value="QNP46477.1"/>
    <property type="molecule type" value="Genomic_DNA"/>
</dbReference>
<dbReference type="SUPFAM" id="SSF53448">
    <property type="entry name" value="Nucleotide-diphospho-sugar transferases"/>
    <property type="match status" value="1"/>
</dbReference>
<accession>A0ABX6T9C6</accession>
<name>A0ABX6T9C6_9SPHN</name>
<evidence type="ECO:0000313" key="1">
    <source>
        <dbReference type="EMBL" id="QNP46477.1"/>
    </source>
</evidence>
<dbReference type="Proteomes" id="UP000516105">
    <property type="component" value="Chromosome"/>
</dbReference>
<evidence type="ECO:0000313" key="2">
    <source>
        <dbReference type="Proteomes" id="UP000516105"/>
    </source>
</evidence>
<keyword evidence="2" id="KW-1185">Reference proteome</keyword>
<dbReference type="InterPro" id="IPR029044">
    <property type="entry name" value="Nucleotide-diphossugar_trans"/>
</dbReference>
<protein>
    <recommendedName>
        <fullName evidence="3">Glycosyltransferase family 2 protein</fullName>
    </recommendedName>
</protein>
<proteinExistence type="predicted"/>
<organism evidence="1 2">
    <name type="scientific">Sphingomonas sediminicola</name>
    <dbReference type="NCBI Taxonomy" id="386874"/>
    <lineage>
        <taxon>Bacteria</taxon>
        <taxon>Pseudomonadati</taxon>
        <taxon>Pseudomonadota</taxon>
        <taxon>Alphaproteobacteria</taxon>
        <taxon>Sphingomonadales</taxon>
        <taxon>Sphingomonadaceae</taxon>
        <taxon>Sphingomonas</taxon>
    </lineage>
</organism>